<name>A0ABX1CD95_9ACTN</name>
<evidence type="ECO:0000259" key="1">
    <source>
        <dbReference type="Pfam" id="PF01593"/>
    </source>
</evidence>
<dbReference type="Proteomes" id="UP000727056">
    <property type="component" value="Unassembled WGS sequence"/>
</dbReference>
<evidence type="ECO:0000313" key="2">
    <source>
        <dbReference type="EMBL" id="NJQ14284.1"/>
    </source>
</evidence>
<dbReference type="InterPro" id="IPR002937">
    <property type="entry name" value="Amino_oxidase"/>
</dbReference>
<dbReference type="PANTHER" id="PTHR42923">
    <property type="entry name" value="PROTOPORPHYRINOGEN OXIDASE"/>
    <property type="match status" value="1"/>
</dbReference>
<dbReference type="Gene3D" id="3.50.50.60">
    <property type="entry name" value="FAD/NAD(P)-binding domain"/>
    <property type="match status" value="1"/>
</dbReference>
<reference evidence="2 3" key="1">
    <citation type="submission" date="2020-03" db="EMBL/GenBank/DDBJ databases">
        <title>Draft genome of Streptomyces sp. ventii, isolated from the Axial Seamount in the Pacific Ocean, and resequencing of the two type strains Streptomyces lonarensis strain NCL 716 and Streptomyces bohaiensis strain 11A07.</title>
        <authorList>
            <person name="Loughran R.M."/>
            <person name="Pfannmuller K.M."/>
            <person name="Wasson B.J."/>
            <person name="Deadmond M.C."/>
            <person name="Paddock B.E."/>
            <person name="Koyack M.J."/>
            <person name="Gallegos D.A."/>
            <person name="Mitchell E.A."/>
            <person name="Ushijima B."/>
            <person name="Saw J.H."/>
            <person name="Mcphail K.L."/>
            <person name="Videau P."/>
        </authorList>
    </citation>
    <scope>NUCLEOTIDE SEQUENCE [LARGE SCALE GENOMIC DNA]</scope>
    <source>
        <strain evidence="2 3">11A07</strain>
    </source>
</reference>
<proteinExistence type="predicted"/>
<dbReference type="Pfam" id="PF01593">
    <property type="entry name" value="Amino_oxidase"/>
    <property type="match status" value="1"/>
</dbReference>
<feature type="domain" description="Amine oxidase" evidence="1">
    <location>
        <begin position="21"/>
        <end position="304"/>
    </location>
</feature>
<dbReference type="InterPro" id="IPR050464">
    <property type="entry name" value="Zeta_carotene_desat/Oxidored"/>
</dbReference>
<comment type="caution">
    <text evidence="2">The sequence shown here is derived from an EMBL/GenBank/DDBJ whole genome shotgun (WGS) entry which is preliminary data.</text>
</comment>
<protein>
    <submittedName>
        <fullName evidence="2">FAD-dependent oxidoreductase</fullName>
    </submittedName>
</protein>
<keyword evidence="3" id="KW-1185">Reference proteome</keyword>
<dbReference type="PANTHER" id="PTHR42923:SF17">
    <property type="entry name" value="AMINE OXIDASE DOMAIN-CONTAINING PROTEIN"/>
    <property type="match status" value="1"/>
</dbReference>
<dbReference type="EMBL" id="JAAVJC010000020">
    <property type="protein sequence ID" value="NJQ14284.1"/>
    <property type="molecule type" value="Genomic_DNA"/>
</dbReference>
<organism evidence="2 3">
    <name type="scientific">Streptomyces bohaiensis</name>
    <dbReference type="NCBI Taxonomy" id="1431344"/>
    <lineage>
        <taxon>Bacteria</taxon>
        <taxon>Bacillati</taxon>
        <taxon>Actinomycetota</taxon>
        <taxon>Actinomycetes</taxon>
        <taxon>Kitasatosporales</taxon>
        <taxon>Streptomycetaceae</taxon>
        <taxon>Streptomyces</taxon>
    </lineage>
</organism>
<accession>A0ABX1CD95</accession>
<sequence>MPEHSASAPSRPSIAVVGAGVAGLSAAYRLRDHADITLYDKDRRAGGHAHTIEVEEAGRTHGIDTAFVVFNRPSYPQLSGFFDELDVPVQEHRGGFQFFDRDSGLRFGTAELAMAEDELRGRYDDGFLAVHREARRFHAEGRKDFLRKRTDLPLGEYLDRGGYSQEFRYGYVVLLCTAVWSVPAELIWEMPATTVIAFFMAHDEGGLGGNGVQWRTVRGGSVTYVRRALAAIDPKLRLGEAVTAIREDEDGVTVHTAAGGERFDHVVCAAHGDEARDLLVNPTAVQRRTLADIRYNTSLAVLHTDTSVMPGGRESWDNWNYGKITVDGRVRPYVAYYMNRLHRLEAEKDYLVTLDYAGRLREDLIIRELSYAHPVIDMKLRDLQKDIHRVNEGGRVKLCGSYFHSKQLHWDQIGSHEAAFSSGREAAEQLLRELPGR</sequence>
<dbReference type="SUPFAM" id="SSF51905">
    <property type="entry name" value="FAD/NAD(P)-binding domain"/>
    <property type="match status" value="1"/>
</dbReference>
<dbReference type="InterPro" id="IPR036188">
    <property type="entry name" value="FAD/NAD-bd_sf"/>
</dbReference>
<evidence type="ECO:0000313" key="3">
    <source>
        <dbReference type="Proteomes" id="UP000727056"/>
    </source>
</evidence>
<gene>
    <name evidence="2" type="ORF">HCN52_04855</name>
</gene>
<dbReference type="RefSeq" id="WP_168087117.1">
    <property type="nucleotide sequence ID" value="NZ_BHZH01000042.1"/>
</dbReference>